<gene>
    <name evidence="1" type="ORF">GJU41_22555</name>
</gene>
<accession>A0A6I2MEE1</accession>
<dbReference type="RefSeq" id="WP_154319672.1">
    <property type="nucleotide sequence ID" value="NZ_WKKF01000016.1"/>
</dbReference>
<dbReference type="AlphaFoldDB" id="A0A6I2MEE1"/>
<dbReference type="EMBL" id="WKKF01000016">
    <property type="protein sequence ID" value="MRX56728.1"/>
    <property type="molecule type" value="Genomic_DNA"/>
</dbReference>
<protein>
    <submittedName>
        <fullName evidence="1">Uncharacterized protein</fullName>
    </submittedName>
</protein>
<proteinExistence type="predicted"/>
<organism evidence="1 2">
    <name type="scientific">Metabacillus idriensis</name>
    <dbReference type="NCBI Taxonomy" id="324768"/>
    <lineage>
        <taxon>Bacteria</taxon>
        <taxon>Bacillati</taxon>
        <taxon>Bacillota</taxon>
        <taxon>Bacilli</taxon>
        <taxon>Bacillales</taxon>
        <taxon>Bacillaceae</taxon>
        <taxon>Metabacillus</taxon>
    </lineage>
</organism>
<dbReference type="Proteomes" id="UP000441585">
    <property type="component" value="Unassembled WGS sequence"/>
</dbReference>
<sequence>MYDEIAPTLIGVDYVQCKMYKMKSDTVRVALKILAEKELYEFKIAKERRKSAMFNAATAQLTEQELDVILIRYQGERDRTDLTASEFEIILSAAEKKLTNLIKND</sequence>
<keyword evidence="2" id="KW-1185">Reference proteome</keyword>
<reference evidence="1 2" key="1">
    <citation type="submission" date="2019-11" db="EMBL/GenBank/DDBJ databases">
        <title>Bacillus idriensis genome.</title>
        <authorList>
            <person name="Konopka E.N."/>
            <person name="Newman J.D."/>
        </authorList>
    </citation>
    <scope>NUCLEOTIDE SEQUENCE [LARGE SCALE GENOMIC DNA]</scope>
    <source>
        <strain evidence="1 2">DSM 19097</strain>
    </source>
</reference>
<evidence type="ECO:0000313" key="2">
    <source>
        <dbReference type="Proteomes" id="UP000441585"/>
    </source>
</evidence>
<evidence type="ECO:0000313" key="1">
    <source>
        <dbReference type="EMBL" id="MRX56728.1"/>
    </source>
</evidence>
<name>A0A6I2MEE1_9BACI</name>
<comment type="caution">
    <text evidence="1">The sequence shown here is derived from an EMBL/GenBank/DDBJ whole genome shotgun (WGS) entry which is preliminary data.</text>
</comment>